<reference evidence="3" key="1">
    <citation type="journal article" date="2019" name="Int. J. Syst. Evol. Microbiol.">
        <title>The Global Catalogue of Microorganisms (GCM) 10K type strain sequencing project: providing services to taxonomists for standard genome sequencing and annotation.</title>
        <authorList>
            <consortium name="The Broad Institute Genomics Platform"/>
            <consortium name="The Broad Institute Genome Sequencing Center for Infectious Disease"/>
            <person name="Wu L."/>
            <person name="Ma J."/>
        </authorList>
    </citation>
    <scope>NUCLEOTIDE SEQUENCE [LARGE SCALE GENOMIC DNA]</scope>
    <source>
        <strain evidence="3">JCM 18410</strain>
    </source>
</reference>
<keyword evidence="1" id="KW-0812">Transmembrane</keyword>
<keyword evidence="1" id="KW-1133">Transmembrane helix</keyword>
<protein>
    <submittedName>
        <fullName evidence="2">Uncharacterized protein</fullName>
    </submittedName>
</protein>
<dbReference type="EMBL" id="BAABKC010000059">
    <property type="protein sequence ID" value="GAA5062564.1"/>
    <property type="molecule type" value="Genomic_DNA"/>
</dbReference>
<comment type="caution">
    <text evidence="2">The sequence shown here is derived from an EMBL/GenBank/DDBJ whole genome shotgun (WGS) entry which is preliminary data.</text>
</comment>
<keyword evidence="3" id="KW-1185">Reference proteome</keyword>
<proteinExistence type="predicted"/>
<evidence type="ECO:0000313" key="3">
    <source>
        <dbReference type="Proteomes" id="UP001500124"/>
    </source>
</evidence>
<evidence type="ECO:0000256" key="1">
    <source>
        <dbReference type="SAM" id="Phobius"/>
    </source>
</evidence>
<accession>A0ABP9KRR6</accession>
<gene>
    <name evidence="2" type="ORF">GCM10023336_40980</name>
</gene>
<feature type="transmembrane region" description="Helical" evidence="1">
    <location>
        <begin position="37"/>
        <end position="58"/>
    </location>
</feature>
<evidence type="ECO:0000313" key="2">
    <source>
        <dbReference type="EMBL" id="GAA5062564.1"/>
    </source>
</evidence>
<keyword evidence="1" id="KW-0472">Membrane</keyword>
<organism evidence="2 3">
    <name type="scientific">Streptomyces similanensis</name>
    <dbReference type="NCBI Taxonomy" id="1274988"/>
    <lineage>
        <taxon>Bacteria</taxon>
        <taxon>Bacillati</taxon>
        <taxon>Actinomycetota</taxon>
        <taxon>Actinomycetes</taxon>
        <taxon>Kitasatosporales</taxon>
        <taxon>Streptomycetaceae</taxon>
        <taxon>Streptomyces</taxon>
    </lineage>
</organism>
<name>A0ABP9KRR6_9ACTN</name>
<dbReference type="Proteomes" id="UP001500124">
    <property type="component" value="Unassembled WGS sequence"/>
</dbReference>
<sequence length="63" mass="6659">MVNDPEWQRHLQQISPMTDGLAIQATVPPHELPIGPWAGLGVLATWAAAALLVGGLVLHGRDA</sequence>